<dbReference type="GO" id="GO:0071949">
    <property type="term" value="F:FAD binding"/>
    <property type="evidence" value="ECO:0007669"/>
    <property type="project" value="InterPro"/>
</dbReference>
<dbReference type="Gene3D" id="3.40.462.20">
    <property type="match status" value="1"/>
</dbReference>
<evidence type="ECO:0000313" key="7">
    <source>
        <dbReference type="EMBL" id="KAA5825939.1"/>
    </source>
</evidence>
<protein>
    <submittedName>
        <fullName evidence="7">FAD-binding oxidoreductase</fullName>
    </submittedName>
</protein>
<dbReference type="InterPro" id="IPR006094">
    <property type="entry name" value="Oxid_FAD_bind_N"/>
</dbReference>
<proteinExistence type="inferred from homology"/>
<dbReference type="EMBL" id="VWPH01000020">
    <property type="protein sequence ID" value="KAA5825939.1"/>
    <property type="molecule type" value="Genomic_DNA"/>
</dbReference>
<dbReference type="InterPro" id="IPR016167">
    <property type="entry name" value="FAD-bd_PCMH_sub1"/>
</dbReference>
<dbReference type="PROSITE" id="PS00862">
    <property type="entry name" value="OX2_COVAL_FAD"/>
    <property type="match status" value="1"/>
</dbReference>
<dbReference type="InterPro" id="IPR016166">
    <property type="entry name" value="FAD-bd_PCMH"/>
</dbReference>
<dbReference type="OrthoDB" id="5169292at2"/>
<dbReference type="Pfam" id="PF01565">
    <property type="entry name" value="FAD_binding_4"/>
    <property type="match status" value="1"/>
</dbReference>
<dbReference type="InterPro" id="IPR012951">
    <property type="entry name" value="BBE"/>
</dbReference>
<organism evidence="7 8">
    <name type="scientific">Saccharopolyspora hirsuta</name>
    <dbReference type="NCBI Taxonomy" id="1837"/>
    <lineage>
        <taxon>Bacteria</taxon>
        <taxon>Bacillati</taxon>
        <taxon>Actinomycetota</taxon>
        <taxon>Actinomycetes</taxon>
        <taxon>Pseudonocardiales</taxon>
        <taxon>Pseudonocardiaceae</taxon>
        <taxon>Saccharopolyspora</taxon>
    </lineage>
</organism>
<evidence type="ECO:0000256" key="5">
    <source>
        <dbReference type="ARBA" id="ARBA00023002"/>
    </source>
</evidence>
<keyword evidence="5" id="KW-0560">Oxidoreductase</keyword>
<comment type="caution">
    <text evidence="7">The sequence shown here is derived from an EMBL/GenBank/DDBJ whole genome shotgun (WGS) entry which is preliminary data.</text>
</comment>
<gene>
    <name evidence="7" type="ORF">F1721_32760</name>
</gene>
<dbReference type="InterPro" id="IPR036318">
    <property type="entry name" value="FAD-bd_PCMH-like_sf"/>
</dbReference>
<keyword evidence="4" id="KW-0274">FAD</keyword>
<keyword evidence="3" id="KW-0285">Flavoprotein</keyword>
<dbReference type="PROSITE" id="PS51387">
    <property type="entry name" value="FAD_PCMH"/>
    <property type="match status" value="1"/>
</dbReference>
<dbReference type="PANTHER" id="PTHR42973">
    <property type="entry name" value="BINDING OXIDOREDUCTASE, PUTATIVE (AFU_ORTHOLOGUE AFUA_1G17690)-RELATED"/>
    <property type="match status" value="1"/>
</dbReference>
<dbReference type="InterPro" id="IPR006093">
    <property type="entry name" value="Oxy_OxRdtase_FAD_BS"/>
</dbReference>
<feature type="domain" description="FAD-binding PCMH-type" evidence="6">
    <location>
        <begin position="33"/>
        <end position="202"/>
    </location>
</feature>
<dbReference type="InterPro" id="IPR050416">
    <property type="entry name" value="FAD-linked_Oxidoreductase"/>
</dbReference>
<reference evidence="7 8" key="1">
    <citation type="submission" date="2019-09" db="EMBL/GenBank/DDBJ databases">
        <title>Draft genome sequence of the thermophilic Saccharopolyspora hirsuta VKM Ac-666T.</title>
        <authorList>
            <person name="Lobastova T.G."/>
            <person name="Fokina V."/>
            <person name="Bragin E.Y."/>
            <person name="Shtratnikova V.Y."/>
            <person name="Starodumova I.P."/>
            <person name="Tarlachkov S.V."/>
            <person name="Donova M.V."/>
        </authorList>
    </citation>
    <scope>NUCLEOTIDE SEQUENCE [LARGE SCALE GENOMIC DNA]</scope>
    <source>
        <strain evidence="7 8">VKM Ac-666</strain>
    </source>
</reference>
<name>A0A5M7B984_SACHI</name>
<dbReference type="Gene3D" id="3.30.465.10">
    <property type="match status" value="1"/>
</dbReference>
<keyword evidence="8" id="KW-1185">Reference proteome</keyword>
<dbReference type="Pfam" id="PF08031">
    <property type="entry name" value="BBE"/>
    <property type="match status" value="1"/>
</dbReference>
<comment type="cofactor">
    <cofactor evidence="1">
        <name>FAD</name>
        <dbReference type="ChEBI" id="CHEBI:57692"/>
    </cofactor>
</comment>
<dbReference type="PANTHER" id="PTHR42973:SF39">
    <property type="entry name" value="FAD-BINDING PCMH-TYPE DOMAIN-CONTAINING PROTEIN"/>
    <property type="match status" value="1"/>
</dbReference>
<dbReference type="GO" id="GO:0016491">
    <property type="term" value="F:oxidoreductase activity"/>
    <property type="evidence" value="ECO:0007669"/>
    <property type="project" value="UniProtKB-KW"/>
</dbReference>
<evidence type="ECO:0000256" key="3">
    <source>
        <dbReference type="ARBA" id="ARBA00022630"/>
    </source>
</evidence>
<evidence type="ECO:0000256" key="4">
    <source>
        <dbReference type="ARBA" id="ARBA00022827"/>
    </source>
</evidence>
<sequence>MGMNDFSALTTSGSVLLPADEHYAAETSGFQTFRGRRPDVVVAATGAEDVRAAVEFAAGRGLAVAVQSQGHGVPSEVAGGVLITTGRMDGVRIDADRRTAWFEAGVQWGAVVQAAAELGLAPLSGSAPHVGAVSYTLGGGLGHLARRYGYAADHVRAVEVVTADGQLRRVTAESDPELFWALCGAGGNFGVVTAMEVDLVPVAQLFGGALYFDAHQVEDVLATWQRWTRDLPDEMTSSVALVSFPDLPALPEPLRGRHVAHVRIAHAGDPEVGERLVEPLRAVGPRLIDSLRVLPYREVGTICNDPVQPIPYVTTNAMLRDFDDAAIKTVLDLVGPDAPQRCVVEVRHLGGALSRPAANCVGNRDAAHVLGLNSKVDESTVGAAERLQGHVMGELNAWSTGGRCLNFLAGGSANPEDVRAAYDAPDYERLRALKSTYDPTNTFRLNHNIPPVGDYS</sequence>
<dbReference type="Gene3D" id="3.30.43.10">
    <property type="entry name" value="Uridine Diphospho-n-acetylenolpyruvylglucosamine Reductase, domain 2"/>
    <property type="match status" value="1"/>
</dbReference>
<comment type="similarity">
    <text evidence="2">Belongs to the oxygen-dependent FAD-linked oxidoreductase family.</text>
</comment>
<evidence type="ECO:0000256" key="2">
    <source>
        <dbReference type="ARBA" id="ARBA00005466"/>
    </source>
</evidence>
<evidence type="ECO:0000313" key="8">
    <source>
        <dbReference type="Proteomes" id="UP000323946"/>
    </source>
</evidence>
<dbReference type="SUPFAM" id="SSF56176">
    <property type="entry name" value="FAD-binding/transporter-associated domain-like"/>
    <property type="match status" value="1"/>
</dbReference>
<evidence type="ECO:0000256" key="1">
    <source>
        <dbReference type="ARBA" id="ARBA00001974"/>
    </source>
</evidence>
<dbReference type="InterPro" id="IPR016169">
    <property type="entry name" value="FAD-bd_PCMH_sub2"/>
</dbReference>
<evidence type="ECO:0000259" key="6">
    <source>
        <dbReference type="PROSITE" id="PS51387"/>
    </source>
</evidence>
<dbReference type="AlphaFoldDB" id="A0A5M7B984"/>
<accession>A0A5M7B984</accession>
<dbReference type="Proteomes" id="UP000323946">
    <property type="component" value="Unassembled WGS sequence"/>
</dbReference>